<evidence type="ECO:0000313" key="7">
    <source>
        <dbReference type="EMBL" id="ABL64406.1"/>
    </source>
</evidence>
<reference evidence="7 8" key="1">
    <citation type="submission" date="2006-12" db="EMBL/GenBank/DDBJ databases">
        <title>Complete sequence of Chlorobium phaeobacteroides DSM 266.</title>
        <authorList>
            <consortium name="US DOE Joint Genome Institute"/>
            <person name="Copeland A."/>
            <person name="Lucas S."/>
            <person name="Lapidus A."/>
            <person name="Barry K."/>
            <person name="Detter J.C."/>
            <person name="Glavina del Rio T."/>
            <person name="Hammon N."/>
            <person name="Israni S."/>
            <person name="Pitluck S."/>
            <person name="Goltsman E."/>
            <person name="Schmutz J."/>
            <person name="Larimer F."/>
            <person name="Land M."/>
            <person name="Hauser L."/>
            <person name="Mikhailova N."/>
            <person name="Li T."/>
            <person name="Overmann J."/>
            <person name="Bryant D.A."/>
            <person name="Richardson P."/>
        </authorList>
    </citation>
    <scope>NUCLEOTIDE SEQUENCE [LARGE SCALE GENOMIC DNA]</scope>
    <source>
        <strain evidence="7 8">DSM 266</strain>
    </source>
</reference>
<proteinExistence type="predicted"/>
<protein>
    <submittedName>
        <fullName evidence="7">Lipid A biosynthesis acyltransferase</fullName>
    </submittedName>
</protein>
<organism evidence="7 8">
    <name type="scientific">Chlorobium phaeobacteroides (strain DSM 266 / SMG 266 / 2430)</name>
    <dbReference type="NCBI Taxonomy" id="290317"/>
    <lineage>
        <taxon>Bacteria</taxon>
        <taxon>Pseudomonadati</taxon>
        <taxon>Chlorobiota</taxon>
        <taxon>Chlorobiia</taxon>
        <taxon>Chlorobiales</taxon>
        <taxon>Chlorobiaceae</taxon>
        <taxon>Chlorobium/Pelodictyon group</taxon>
        <taxon>Chlorobium</taxon>
    </lineage>
</organism>
<keyword evidence="8" id="KW-1185">Reference proteome</keyword>
<evidence type="ECO:0000256" key="1">
    <source>
        <dbReference type="ARBA" id="ARBA00004533"/>
    </source>
</evidence>
<keyword evidence="4 7" id="KW-0808">Transferase</keyword>
<evidence type="ECO:0000256" key="3">
    <source>
        <dbReference type="ARBA" id="ARBA00022519"/>
    </source>
</evidence>
<keyword evidence="3" id="KW-0997">Cell inner membrane</keyword>
<dbReference type="GO" id="GO:0016746">
    <property type="term" value="F:acyltransferase activity"/>
    <property type="evidence" value="ECO:0007669"/>
    <property type="project" value="UniProtKB-KW"/>
</dbReference>
<name>A1BDC9_CHLPD</name>
<accession>A1BDC9</accession>
<dbReference type="AlphaFoldDB" id="A1BDC9"/>
<dbReference type="PANTHER" id="PTHR30606:SF10">
    <property type="entry name" value="PHOSPHATIDYLINOSITOL MANNOSIDE ACYLTRANSFERASE"/>
    <property type="match status" value="1"/>
</dbReference>
<dbReference type="CDD" id="cd07984">
    <property type="entry name" value="LPLAT_LABLAT-like"/>
    <property type="match status" value="1"/>
</dbReference>
<sequence>MTDPSITNKQSSDRRIYKLFMLFSVLVRKMNRKTALFMADRLGDLMFDILKIRKPLVEGNLSITFPEKSANEIRSIARRVYRNQARNFIEVLRLPLIASREDAEELFDINASQLSDILQRSGVVLVSAHFGNWELLGFCAGIMVTPLTIVVKRLRNDDVDRCINTWRTMKGNTVVKKSRALREGLKTLRNKGIVSFLADQSDPEGTFVTDFLGRPSSVFLGPAYLALKTRVPLFVCMAYRKEDGRHTVDIEQIPTEDLKDSREDFEELARRYTRAIDKAIRVRPEEWFWLHDRWKRTF</sequence>
<comment type="subcellular location">
    <subcellularLocation>
        <location evidence="1">Cell inner membrane</location>
    </subcellularLocation>
</comment>
<dbReference type="GO" id="GO:0005886">
    <property type="term" value="C:plasma membrane"/>
    <property type="evidence" value="ECO:0007669"/>
    <property type="project" value="UniProtKB-SubCell"/>
</dbReference>
<dbReference type="HOGENOM" id="CLU_049421_4_0_10"/>
<keyword evidence="6 7" id="KW-0012">Acyltransferase</keyword>
<evidence type="ECO:0000256" key="5">
    <source>
        <dbReference type="ARBA" id="ARBA00023136"/>
    </source>
</evidence>
<evidence type="ECO:0000256" key="2">
    <source>
        <dbReference type="ARBA" id="ARBA00022475"/>
    </source>
</evidence>
<dbReference type="KEGG" id="cph:Cpha266_0347"/>
<evidence type="ECO:0000256" key="4">
    <source>
        <dbReference type="ARBA" id="ARBA00022679"/>
    </source>
</evidence>
<dbReference type="PANTHER" id="PTHR30606">
    <property type="entry name" value="LIPID A BIOSYNTHESIS LAUROYL ACYLTRANSFERASE"/>
    <property type="match status" value="1"/>
</dbReference>
<dbReference type="RefSeq" id="WP_011744240.1">
    <property type="nucleotide sequence ID" value="NC_008639.1"/>
</dbReference>
<dbReference type="EMBL" id="CP000492">
    <property type="protein sequence ID" value="ABL64406.1"/>
    <property type="molecule type" value="Genomic_DNA"/>
</dbReference>
<evidence type="ECO:0000313" key="8">
    <source>
        <dbReference type="Proteomes" id="UP000008701"/>
    </source>
</evidence>
<dbReference type="InterPro" id="IPR004960">
    <property type="entry name" value="LipA_acyltrans"/>
</dbReference>
<keyword evidence="2" id="KW-1003">Cell membrane</keyword>
<evidence type="ECO:0000256" key="6">
    <source>
        <dbReference type="ARBA" id="ARBA00023315"/>
    </source>
</evidence>
<gene>
    <name evidence="7" type="ordered locus">Cpha266_0347</name>
</gene>
<dbReference type="GO" id="GO:0009247">
    <property type="term" value="P:glycolipid biosynthetic process"/>
    <property type="evidence" value="ECO:0007669"/>
    <property type="project" value="UniProtKB-ARBA"/>
</dbReference>
<dbReference type="eggNOG" id="COG1560">
    <property type="taxonomic scope" value="Bacteria"/>
</dbReference>
<keyword evidence="5" id="KW-0472">Membrane</keyword>
<dbReference type="Pfam" id="PF03279">
    <property type="entry name" value="Lip_A_acyltrans"/>
    <property type="match status" value="1"/>
</dbReference>
<dbReference type="OrthoDB" id="9801955at2"/>
<dbReference type="STRING" id="290317.Cpha266_0347"/>
<dbReference type="Proteomes" id="UP000008701">
    <property type="component" value="Chromosome"/>
</dbReference>